<dbReference type="InterPro" id="IPR001841">
    <property type="entry name" value="Znf_RING"/>
</dbReference>
<keyword evidence="7" id="KW-1185">Reference proteome</keyword>
<dbReference type="SMART" id="SM00184">
    <property type="entry name" value="RING"/>
    <property type="match status" value="1"/>
</dbReference>
<evidence type="ECO:0000256" key="2">
    <source>
        <dbReference type="ARBA" id="ARBA00022771"/>
    </source>
</evidence>
<feature type="domain" description="RING-type" evidence="5">
    <location>
        <begin position="158"/>
        <end position="196"/>
    </location>
</feature>
<dbReference type="PANTHER" id="PTHR15315">
    <property type="entry name" value="RING FINGER PROTEIN 41, 151"/>
    <property type="match status" value="1"/>
</dbReference>
<sequence>MEMMYYQLARSSYQDSLKVLEADIQHANALATAIPRAKSGAQLQMKLVYNPLGPLFLFLLQWMDCSCTCLLPNYLNLFHILVYKVYTDGRPNISTHGRKATIRDFYAIILPSLRRLHFSLVEPDKAKGEDPGMETICRNRMDAENGSANVDSGREDECGICLEPCIKIVLPSCCHAMCINCYRDWNTRSESCPFCRGSLKRVKSRDLWVLTCSDDVVDADIVLKEDLFHFYLYMNNLPKDYPDDHFLMHYEYLI</sequence>
<dbReference type="EMBL" id="CAUOFW020000814">
    <property type="protein sequence ID" value="CAK9137363.1"/>
    <property type="molecule type" value="Genomic_DNA"/>
</dbReference>
<dbReference type="SUPFAM" id="SSF57850">
    <property type="entry name" value="RING/U-box"/>
    <property type="match status" value="1"/>
</dbReference>
<dbReference type="GO" id="GO:0008270">
    <property type="term" value="F:zinc ion binding"/>
    <property type="evidence" value="ECO:0007669"/>
    <property type="project" value="UniProtKB-KW"/>
</dbReference>
<evidence type="ECO:0000313" key="6">
    <source>
        <dbReference type="EMBL" id="CAK9137363.1"/>
    </source>
</evidence>
<name>A0ABC8QXP3_9AQUA</name>
<gene>
    <name evidence="6" type="ORF">ILEXP_LOCUS4387</name>
</gene>
<reference evidence="6 7" key="1">
    <citation type="submission" date="2024-02" db="EMBL/GenBank/DDBJ databases">
        <authorList>
            <person name="Vignale AGUSTIN F."/>
            <person name="Sosa J E."/>
            <person name="Modenutti C."/>
        </authorList>
    </citation>
    <scope>NUCLEOTIDE SEQUENCE [LARGE SCALE GENOMIC DNA]</scope>
</reference>
<organism evidence="6 7">
    <name type="scientific">Ilex paraguariensis</name>
    <name type="common">yerba mate</name>
    <dbReference type="NCBI Taxonomy" id="185542"/>
    <lineage>
        <taxon>Eukaryota</taxon>
        <taxon>Viridiplantae</taxon>
        <taxon>Streptophyta</taxon>
        <taxon>Embryophyta</taxon>
        <taxon>Tracheophyta</taxon>
        <taxon>Spermatophyta</taxon>
        <taxon>Magnoliopsida</taxon>
        <taxon>eudicotyledons</taxon>
        <taxon>Gunneridae</taxon>
        <taxon>Pentapetalae</taxon>
        <taxon>asterids</taxon>
        <taxon>campanulids</taxon>
        <taxon>Aquifoliales</taxon>
        <taxon>Aquifoliaceae</taxon>
        <taxon>Ilex</taxon>
    </lineage>
</organism>
<dbReference type="PANTHER" id="PTHR15315:SF35">
    <property type="entry name" value="F21J9.10"/>
    <property type="match status" value="1"/>
</dbReference>
<dbReference type="Pfam" id="PF13920">
    <property type="entry name" value="zf-C3HC4_3"/>
    <property type="match status" value="1"/>
</dbReference>
<evidence type="ECO:0000256" key="1">
    <source>
        <dbReference type="ARBA" id="ARBA00022723"/>
    </source>
</evidence>
<keyword evidence="2 4" id="KW-0863">Zinc-finger</keyword>
<protein>
    <recommendedName>
        <fullName evidence="5">RING-type domain-containing protein</fullName>
    </recommendedName>
</protein>
<evidence type="ECO:0000256" key="4">
    <source>
        <dbReference type="PROSITE-ProRule" id="PRU00175"/>
    </source>
</evidence>
<keyword evidence="3" id="KW-0862">Zinc</keyword>
<keyword evidence="1" id="KW-0479">Metal-binding</keyword>
<dbReference type="Proteomes" id="UP001642360">
    <property type="component" value="Unassembled WGS sequence"/>
</dbReference>
<dbReference type="PROSITE" id="PS50089">
    <property type="entry name" value="ZF_RING_2"/>
    <property type="match status" value="1"/>
</dbReference>
<dbReference type="Gene3D" id="3.30.40.10">
    <property type="entry name" value="Zinc/RING finger domain, C3HC4 (zinc finger)"/>
    <property type="match status" value="1"/>
</dbReference>
<dbReference type="PROSITE" id="PS00518">
    <property type="entry name" value="ZF_RING_1"/>
    <property type="match status" value="1"/>
</dbReference>
<comment type="caution">
    <text evidence="6">The sequence shown here is derived from an EMBL/GenBank/DDBJ whole genome shotgun (WGS) entry which is preliminary data.</text>
</comment>
<dbReference type="InterPro" id="IPR017907">
    <property type="entry name" value="Znf_RING_CS"/>
</dbReference>
<dbReference type="AlphaFoldDB" id="A0ABC8QXP3"/>
<evidence type="ECO:0000313" key="7">
    <source>
        <dbReference type="Proteomes" id="UP001642360"/>
    </source>
</evidence>
<proteinExistence type="predicted"/>
<accession>A0ABC8QXP3</accession>
<evidence type="ECO:0000259" key="5">
    <source>
        <dbReference type="PROSITE" id="PS50089"/>
    </source>
</evidence>
<evidence type="ECO:0000256" key="3">
    <source>
        <dbReference type="ARBA" id="ARBA00022833"/>
    </source>
</evidence>
<dbReference type="InterPro" id="IPR013083">
    <property type="entry name" value="Znf_RING/FYVE/PHD"/>
</dbReference>